<sequence length="368" mass="40790">MEVKKIYNCRAVNGLKAVIVMVATQIAYAVMNILYKLAVVDGMDFRILVAYRLLFASAVMLPVALFFEWKSWEKLDWVILFQAFLCGLLGGSLSLNLYIEGLALTTVTYVVALSNLIPAITFVLAICFRLEKLAVKTKAGMVKVGGTVLGICGAMIFTFYRGTEIDVLSTPVDLLPHQHFHVASKQTHVGMHLLGSFLAFTSSLSYALWLIVQTKMSKRYPFYYSSTALMCIVGLIQSLAFALCMERDWNKWKLGWNIRLLTVTFSGIVTSGVVTTMIAWCVHKRGPLFVAIFNPLGLVMVGIAGSLFLEEKLHLGSLIGGLLIVCGLYMVLWGKAKEMKRTQLEPSQGPQETQIQSTEDVPTASFEK</sequence>
<keyword evidence="4 6" id="KW-1133">Transmembrane helix</keyword>
<dbReference type="SUPFAM" id="SSF103481">
    <property type="entry name" value="Multidrug resistance efflux transporter EmrE"/>
    <property type="match status" value="2"/>
</dbReference>
<dbReference type="Pfam" id="PF00892">
    <property type="entry name" value="EamA"/>
    <property type="match status" value="2"/>
</dbReference>
<dbReference type="EMBL" id="VOIH02000010">
    <property type="protein sequence ID" value="KAF3434978.1"/>
    <property type="molecule type" value="Genomic_DNA"/>
</dbReference>
<evidence type="ECO:0000256" key="6">
    <source>
        <dbReference type="RuleBase" id="RU363077"/>
    </source>
</evidence>
<dbReference type="Proteomes" id="UP000796880">
    <property type="component" value="Unassembled WGS sequence"/>
</dbReference>
<dbReference type="InterPro" id="IPR000620">
    <property type="entry name" value="EamA_dom"/>
</dbReference>
<evidence type="ECO:0000256" key="4">
    <source>
        <dbReference type="ARBA" id="ARBA00022989"/>
    </source>
</evidence>
<dbReference type="PANTHER" id="PTHR31218">
    <property type="entry name" value="WAT1-RELATED PROTEIN"/>
    <property type="match status" value="1"/>
</dbReference>
<feature type="domain" description="EamA" evidence="8">
    <location>
        <begin position="194"/>
        <end position="332"/>
    </location>
</feature>
<feature type="region of interest" description="Disordered" evidence="7">
    <location>
        <begin position="343"/>
        <end position="368"/>
    </location>
</feature>
<accession>A0A8K0DTK3</accession>
<comment type="subcellular location">
    <subcellularLocation>
        <location evidence="1 6">Membrane</location>
        <topology evidence="1 6">Multi-pass membrane protein</topology>
    </subcellularLocation>
</comment>
<dbReference type="AlphaFoldDB" id="A0A8K0DTK3"/>
<feature type="transmembrane region" description="Helical" evidence="6">
    <location>
        <begin position="79"/>
        <end position="99"/>
    </location>
</feature>
<keyword evidence="3 6" id="KW-0812">Transmembrane</keyword>
<feature type="transmembrane region" description="Helical" evidence="6">
    <location>
        <begin position="289"/>
        <end position="309"/>
    </location>
</feature>
<evidence type="ECO:0000256" key="1">
    <source>
        <dbReference type="ARBA" id="ARBA00004141"/>
    </source>
</evidence>
<evidence type="ECO:0000259" key="8">
    <source>
        <dbReference type="Pfam" id="PF00892"/>
    </source>
</evidence>
<feature type="transmembrane region" description="Helical" evidence="6">
    <location>
        <begin position="12"/>
        <end position="35"/>
    </location>
</feature>
<gene>
    <name evidence="9" type="ORF">FNV43_RR22065</name>
</gene>
<dbReference type="InterPro" id="IPR030184">
    <property type="entry name" value="WAT1-related"/>
</dbReference>
<reference evidence="9" key="1">
    <citation type="submission" date="2020-03" db="EMBL/GenBank/DDBJ databases">
        <title>A high-quality chromosome-level genome assembly of a woody plant with both climbing and erect habits, Rhamnella rubrinervis.</title>
        <authorList>
            <person name="Lu Z."/>
            <person name="Yang Y."/>
            <person name="Zhu X."/>
            <person name="Sun Y."/>
        </authorList>
    </citation>
    <scope>NUCLEOTIDE SEQUENCE</scope>
    <source>
        <strain evidence="9">BYM</strain>
        <tissue evidence="9">Leaf</tissue>
    </source>
</reference>
<feature type="compositionally biased region" description="Polar residues" evidence="7">
    <location>
        <begin position="344"/>
        <end position="360"/>
    </location>
</feature>
<dbReference type="GO" id="GO:0022857">
    <property type="term" value="F:transmembrane transporter activity"/>
    <property type="evidence" value="ECO:0007669"/>
    <property type="project" value="InterPro"/>
</dbReference>
<feature type="transmembrane region" description="Helical" evidence="6">
    <location>
        <begin position="222"/>
        <end position="243"/>
    </location>
</feature>
<keyword evidence="10" id="KW-1185">Reference proteome</keyword>
<proteinExistence type="inferred from homology"/>
<feature type="transmembrane region" description="Helical" evidence="6">
    <location>
        <begin position="189"/>
        <end position="210"/>
    </location>
</feature>
<feature type="transmembrane region" description="Helical" evidence="6">
    <location>
        <begin position="315"/>
        <end position="334"/>
    </location>
</feature>
<evidence type="ECO:0000256" key="7">
    <source>
        <dbReference type="SAM" id="MobiDB-lite"/>
    </source>
</evidence>
<name>A0A8K0DTK3_9ROSA</name>
<organism evidence="9 10">
    <name type="scientific">Rhamnella rubrinervis</name>
    <dbReference type="NCBI Taxonomy" id="2594499"/>
    <lineage>
        <taxon>Eukaryota</taxon>
        <taxon>Viridiplantae</taxon>
        <taxon>Streptophyta</taxon>
        <taxon>Embryophyta</taxon>
        <taxon>Tracheophyta</taxon>
        <taxon>Spermatophyta</taxon>
        <taxon>Magnoliopsida</taxon>
        <taxon>eudicotyledons</taxon>
        <taxon>Gunneridae</taxon>
        <taxon>Pentapetalae</taxon>
        <taxon>rosids</taxon>
        <taxon>fabids</taxon>
        <taxon>Rosales</taxon>
        <taxon>Rhamnaceae</taxon>
        <taxon>rhamnoid group</taxon>
        <taxon>Rhamneae</taxon>
        <taxon>Rhamnella</taxon>
    </lineage>
</organism>
<dbReference type="OrthoDB" id="1154598at2759"/>
<comment type="similarity">
    <text evidence="2 6">Belongs to the drug/metabolite transporter (DMT) superfamily. Plant drug/metabolite exporter (P-DME) (TC 2.A.7.4) family.</text>
</comment>
<comment type="caution">
    <text evidence="9">The sequence shown here is derived from an EMBL/GenBank/DDBJ whole genome shotgun (WGS) entry which is preliminary data.</text>
</comment>
<feature type="transmembrane region" description="Helical" evidence="6">
    <location>
        <begin position="263"/>
        <end position="282"/>
    </location>
</feature>
<dbReference type="GO" id="GO:0016020">
    <property type="term" value="C:membrane"/>
    <property type="evidence" value="ECO:0007669"/>
    <property type="project" value="UniProtKB-SubCell"/>
</dbReference>
<protein>
    <recommendedName>
        <fullName evidence="6">WAT1-related protein</fullName>
    </recommendedName>
</protein>
<evidence type="ECO:0000256" key="5">
    <source>
        <dbReference type="ARBA" id="ARBA00023136"/>
    </source>
</evidence>
<dbReference type="InterPro" id="IPR037185">
    <property type="entry name" value="EmrE-like"/>
</dbReference>
<evidence type="ECO:0000256" key="3">
    <source>
        <dbReference type="ARBA" id="ARBA00022692"/>
    </source>
</evidence>
<evidence type="ECO:0000313" key="9">
    <source>
        <dbReference type="EMBL" id="KAF3434978.1"/>
    </source>
</evidence>
<feature type="domain" description="EamA" evidence="8">
    <location>
        <begin position="16"/>
        <end position="148"/>
    </location>
</feature>
<evidence type="ECO:0000256" key="2">
    <source>
        <dbReference type="ARBA" id="ARBA00007635"/>
    </source>
</evidence>
<evidence type="ECO:0000313" key="10">
    <source>
        <dbReference type="Proteomes" id="UP000796880"/>
    </source>
</evidence>
<feature type="transmembrane region" description="Helical" evidence="6">
    <location>
        <begin position="105"/>
        <end position="128"/>
    </location>
</feature>
<feature type="transmembrane region" description="Helical" evidence="6">
    <location>
        <begin position="140"/>
        <end position="160"/>
    </location>
</feature>
<keyword evidence="5 6" id="KW-0472">Membrane</keyword>
<feature type="transmembrane region" description="Helical" evidence="6">
    <location>
        <begin position="47"/>
        <end position="67"/>
    </location>
</feature>